<evidence type="ECO:0000313" key="4">
    <source>
        <dbReference type="Proteomes" id="UP000036987"/>
    </source>
</evidence>
<dbReference type="EMBL" id="LFYR01000981">
    <property type="protein sequence ID" value="KMZ66277.1"/>
    <property type="molecule type" value="Genomic_DNA"/>
</dbReference>
<evidence type="ECO:0000259" key="2">
    <source>
        <dbReference type="Pfam" id="PF13837"/>
    </source>
</evidence>
<evidence type="ECO:0000256" key="1">
    <source>
        <dbReference type="SAM" id="MobiDB-lite"/>
    </source>
</evidence>
<feature type="region of interest" description="Disordered" evidence="1">
    <location>
        <begin position="93"/>
        <end position="113"/>
    </location>
</feature>
<name>A0A0K9PDG5_ZOSMR</name>
<dbReference type="Gene3D" id="1.10.10.60">
    <property type="entry name" value="Homeodomain-like"/>
    <property type="match status" value="1"/>
</dbReference>
<dbReference type="PANTHER" id="PTHR46327:SF9">
    <property type="entry name" value="MYB_SANT-LIKE DNA-BINDING DOMAIN-CONTAINING PROTEIN"/>
    <property type="match status" value="1"/>
</dbReference>
<feature type="region of interest" description="Disordered" evidence="1">
    <location>
        <begin position="36"/>
        <end position="60"/>
    </location>
</feature>
<reference evidence="4" key="1">
    <citation type="journal article" date="2016" name="Nature">
        <title>The genome of the seagrass Zostera marina reveals angiosperm adaptation to the sea.</title>
        <authorList>
            <person name="Olsen J.L."/>
            <person name="Rouze P."/>
            <person name="Verhelst B."/>
            <person name="Lin Y.-C."/>
            <person name="Bayer T."/>
            <person name="Collen J."/>
            <person name="Dattolo E."/>
            <person name="De Paoli E."/>
            <person name="Dittami S."/>
            <person name="Maumus F."/>
            <person name="Michel G."/>
            <person name="Kersting A."/>
            <person name="Lauritano C."/>
            <person name="Lohaus R."/>
            <person name="Toepel M."/>
            <person name="Tonon T."/>
            <person name="Vanneste K."/>
            <person name="Amirebrahimi M."/>
            <person name="Brakel J."/>
            <person name="Bostroem C."/>
            <person name="Chovatia M."/>
            <person name="Grimwood J."/>
            <person name="Jenkins J.W."/>
            <person name="Jueterbock A."/>
            <person name="Mraz A."/>
            <person name="Stam W.T."/>
            <person name="Tice H."/>
            <person name="Bornberg-Bauer E."/>
            <person name="Green P.J."/>
            <person name="Pearson G.A."/>
            <person name="Procaccini G."/>
            <person name="Duarte C.M."/>
            <person name="Schmutz J."/>
            <person name="Reusch T.B.H."/>
            <person name="Van de Peer Y."/>
        </authorList>
    </citation>
    <scope>NUCLEOTIDE SEQUENCE [LARGE SCALE GENOMIC DNA]</scope>
    <source>
        <strain evidence="4">cv. Finnish</strain>
    </source>
</reference>
<accession>A0A0K9PDG5</accession>
<dbReference type="AlphaFoldDB" id="A0A0K9PDG5"/>
<evidence type="ECO:0000313" key="3">
    <source>
        <dbReference type="EMBL" id="KMZ66277.1"/>
    </source>
</evidence>
<dbReference type="OMA" id="RCVSKLM"/>
<keyword evidence="4" id="KW-1185">Reference proteome</keyword>
<dbReference type="OrthoDB" id="784295at2759"/>
<gene>
    <name evidence="3" type="ORF">ZOSMA_2G02890</name>
</gene>
<sequence length="300" mass="34411">MGPTIDLFRFCTINSSELFMIMETGQRQGKMWFCSPTKEDDDGGDGGGPLYKKDDESSSPKWHRMRWTNEMVRILIAIVTSIGDDSVVIVESSSVGTKRKPNDGGGGGSGNLQKKGKWKCVSKTMVEKGFHISPQQCEDKFNDLNKRYKRLNDILGRRTYQVVSNHSLLDSMDHVSPNSKLEVRKILNSKHLFYMEMCTYHNGQSTAGTTTTFLLPSPVGLSEEKEGWLKERKLKLAEEKMEIDGEWFKMEKQRFKWMKLCGKKDAVVEKARVDNQRMASENQKLRMELKLKEISNKFKM</sequence>
<comment type="caution">
    <text evidence="3">The sequence shown here is derived from an EMBL/GenBank/DDBJ whole genome shotgun (WGS) entry which is preliminary data.</text>
</comment>
<dbReference type="Proteomes" id="UP000036987">
    <property type="component" value="Unassembled WGS sequence"/>
</dbReference>
<protein>
    <submittedName>
        <fullName evidence="3">Sequence-specific DNA binding transcription factor</fullName>
    </submittedName>
</protein>
<proteinExistence type="predicted"/>
<organism evidence="3 4">
    <name type="scientific">Zostera marina</name>
    <name type="common">Eelgrass</name>
    <dbReference type="NCBI Taxonomy" id="29655"/>
    <lineage>
        <taxon>Eukaryota</taxon>
        <taxon>Viridiplantae</taxon>
        <taxon>Streptophyta</taxon>
        <taxon>Embryophyta</taxon>
        <taxon>Tracheophyta</taxon>
        <taxon>Spermatophyta</taxon>
        <taxon>Magnoliopsida</taxon>
        <taxon>Liliopsida</taxon>
        <taxon>Zosteraceae</taxon>
        <taxon>Zostera</taxon>
    </lineage>
</organism>
<dbReference type="PANTHER" id="PTHR46327">
    <property type="entry name" value="F16F4.11 PROTEIN-RELATED"/>
    <property type="match status" value="1"/>
</dbReference>
<dbReference type="InterPro" id="IPR044822">
    <property type="entry name" value="Myb_DNA-bind_4"/>
</dbReference>
<dbReference type="Pfam" id="PF13837">
    <property type="entry name" value="Myb_DNA-bind_4"/>
    <property type="match status" value="1"/>
</dbReference>
<feature type="domain" description="Myb/SANT-like DNA-binding" evidence="2">
    <location>
        <begin position="64"/>
        <end position="158"/>
    </location>
</feature>